<evidence type="ECO:0000256" key="10">
    <source>
        <dbReference type="ARBA" id="ARBA00023125"/>
    </source>
</evidence>
<comment type="catalytic activity">
    <reaction evidence="12">
        <text>exonucleolytic cleavage in the 5'- to 3'-direction to yield nucleoside 3'-phosphates.</text>
        <dbReference type="EC" id="3.1.12.1"/>
    </reaction>
</comment>
<dbReference type="InterPro" id="IPR022765">
    <property type="entry name" value="Dna2/Cas4_DUF83"/>
</dbReference>
<comment type="subunit">
    <text evidence="13 14">Homodimer, forms a heterotetramer with a Cas2 homodimer.</text>
</comment>
<dbReference type="InterPro" id="IPR042206">
    <property type="entry name" value="CRISPR-assoc_Cas1_C"/>
</dbReference>
<dbReference type="GO" id="GO:0004520">
    <property type="term" value="F:DNA endonuclease activity"/>
    <property type="evidence" value="ECO:0007669"/>
    <property type="project" value="InterPro"/>
</dbReference>
<sequence length="550" mass="62830">MDQYGNIRAMGIHSLLYCERLFYLEEVEGILVADDRVYAGRTLHEELEPNEDFSGRIESFHYTSEKLEVSGKVDRIQKRDGDWIPYEHKRGRARIGTNGPEAWESDQCQVTVYALLLEEATGRNISEGKIRYHGSKDLVKIEIDEELRSKALKAIDRAKELSTNTNRPPVAQNENLCKNCSLAPVCLPEETRVITENEYEPIRLFPEKRERTTLHVFGHDSRIKKSDNILLVEKVTETGEKSKSEKIPIQEIESVNIHGNCQISSQMIKFLVSEEIPVHWFSGSGNYIGGININPSGVQRRIRQFKALTKETIRLNLAKKLVSAKCESQLRYLLRATRGKDETRNETESYLATIRSGLKNIESADSPSQLLGIEGSSARAYFSGLPALLKNSDPFLVPNGRSKRPPKDPFNATLSFLYSLLYKSVRQAIIAVGLDPSFGFYHTPRSSAEPLVLDLMELFRVSLCDMTLIGSINRKSWIDEDFEITKNKVWLSESGRKKATQLYETRLDDTWKHPVVNYSLSYYRMIELEVRLLEKEWSGEANIFAQARLR</sequence>
<dbReference type="EMBL" id="AKWR02000141">
    <property type="protein sequence ID" value="EMJ36090.1"/>
    <property type="molecule type" value="Genomic_DNA"/>
</dbReference>
<evidence type="ECO:0000313" key="16">
    <source>
        <dbReference type="EMBL" id="EMJ36090.1"/>
    </source>
</evidence>
<dbReference type="NCBIfam" id="TIGR00287">
    <property type="entry name" value="cas1"/>
    <property type="match status" value="1"/>
</dbReference>
<keyword evidence="1 14" id="KW-0540">Nuclease</keyword>
<feature type="binding site" evidence="14">
    <location>
        <position position="374"/>
    </location>
    <ligand>
        <name>Mn(2+)</name>
        <dbReference type="ChEBI" id="CHEBI:29035"/>
    </ligand>
</feature>
<keyword evidence="7" id="KW-0408">Iron</keyword>
<evidence type="ECO:0000256" key="2">
    <source>
        <dbReference type="ARBA" id="ARBA00022723"/>
    </source>
</evidence>
<dbReference type="GO" id="GO:0043571">
    <property type="term" value="P:maintenance of CRISPR repeat elements"/>
    <property type="evidence" value="ECO:0007669"/>
    <property type="project" value="UniProtKB-UniRule"/>
</dbReference>
<dbReference type="CDD" id="cd09634">
    <property type="entry name" value="Cas1_I-II-III"/>
    <property type="match status" value="1"/>
</dbReference>
<dbReference type="Gene3D" id="3.100.10.20">
    <property type="entry name" value="CRISPR-associated endonuclease Cas1, N-terminal domain"/>
    <property type="match status" value="1"/>
</dbReference>
<dbReference type="PANTHER" id="PTHR34353">
    <property type="entry name" value="CRISPR-ASSOCIATED ENDONUCLEASE CAS1 1"/>
    <property type="match status" value="1"/>
</dbReference>
<dbReference type="NCBIfam" id="TIGR00372">
    <property type="entry name" value="cas4"/>
    <property type="match status" value="1"/>
</dbReference>
<evidence type="ECO:0000259" key="15">
    <source>
        <dbReference type="Pfam" id="PF01930"/>
    </source>
</evidence>
<dbReference type="InterPro" id="IPR011604">
    <property type="entry name" value="PDDEXK-like_dom_sf"/>
</dbReference>
<dbReference type="Pfam" id="PF01930">
    <property type="entry name" value="Cas_Cas4"/>
    <property type="match status" value="1"/>
</dbReference>
<evidence type="ECO:0000256" key="1">
    <source>
        <dbReference type="ARBA" id="ARBA00022722"/>
    </source>
</evidence>
<gene>
    <name evidence="16" type="primary">cas4</name>
    <name evidence="14" type="synonym">cas1</name>
    <name evidence="16" type="ORF">LEP1GSC079_2391</name>
</gene>
<organism evidence="16 17">
    <name type="scientific">Leptospira interrogans str. FPW1039</name>
    <dbReference type="NCBI Taxonomy" id="1193040"/>
    <lineage>
        <taxon>Bacteria</taxon>
        <taxon>Pseudomonadati</taxon>
        <taxon>Spirochaetota</taxon>
        <taxon>Spirochaetia</taxon>
        <taxon>Leptospirales</taxon>
        <taxon>Leptospiraceae</taxon>
        <taxon>Leptospira</taxon>
    </lineage>
</organism>
<feature type="binding site" evidence="14">
    <location>
        <position position="457"/>
    </location>
    <ligand>
        <name>Mn(2+)</name>
        <dbReference type="ChEBI" id="CHEBI:29035"/>
    </ligand>
</feature>
<dbReference type="Gene3D" id="3.90.320.10">
    <property type="match status" value="1"/>
</dbReference>
<comment type="caution">
    <text evidence="16">The sequence shown here is derived from an EMBL/GenBank/DDBJ whole genome shotgun (WGS) entry which is preliminary data.</text>
</comment>
<dbReference type="EC" id="3.1.-.-" evidence="14"/>
<comment type="similarity">
    <text evidence="14">Belongs to the CRISPR-associated endonuclease Cas1 family.</text>
</comment>
<feature type="binding site" evidence="14">
    <location>
        <position position="442"/>
    </location>
    <ligand>
        <name>Mn(2+)</name>
        <dbReference type="ChEBI" id="CHEBI:29035"/>
    </ligand>
</feature>
<evidence type="ECO:0000256" key="7">
    <source>
        <dbReference type="ARBA" id="ARBA00023004"/>
    </source>
</evidence>
<dbReference type="InterPro" id="IPR013343">
    <property type="entry name" value="CRISPR-assoc_prot_Cas4"/>
</dbReference>
<evidence type="ECO:0000256" key="11">
    <source>
        <dbReference type="ARBA" id="ARBA00023211"/>
    </source>
</evidence>
<dbReference type="GO" id="GO:0051607">
    <property type="term" value="P:defense response to virus"/>
    <property type="evidence" value="ECO:0007669"/>
    <property type="project" value="UniProtKB-UniRule"/>
</dbReference>
<dbReference type="GO" id="GO:0051536">
    <property type="term" value="F:iron-sulfur cluster binding"/>
    <property type="evidence" value="ECO:0007669"/>
    <property type="project" value="UniProtKB-KW"/>
</dbReference>
<dbReference type="PANTHER" id="PTHR34353:SF2">
    <property type="entry name" value="CRISPR-ASSOCIATED ENDONUCLEASE CAS1 1"/>
    <property type="match status" value="1"/>
</dbReference>
<keyword evidence="10 14" id="KW-0238">DNA-binding</keyword>
<dbReference type="Proteomes" id="UP000012164">
    <property type="component" value="Unassembled WGS sequence"/>
</dbReference>
<dbReference type="Gene3D" id="1.20.120.920">
    <property type="entry name" value="CRISPR-associated endonuclease Cas1, C-terminal domain"/>
    <property type="match status" value="1"/>
</dbReference>
<accession>A0A0F6IDG5</accession>
<dbReference type="NCBIfam" id="TIGR03983">
    <property type="entry name" value="cas1_MYXAN"/>
    <property type="match status" value="1"/>
</dbReference>
<evidence type="ECO:0000256" key="3">
    <source>
        <dbReference type="ARBA" id="ARBA00022759"/>
    </source>
</evidence>
<keyword evidence="9 14" id="KW-0051">Antiviral defense</keyword>
<dbReference type="InterPro" id="IPR023844">
    <property type="entry name" value="CRISPR-assoc_Cas1_MYXAN"/>
</dbReference>
<feature type="domain" description="DUF83" evidence="15">
    <location>
        <begin position="11"/>
        <end position="187"/>
    </location>
</feature>
<evidence type="ECO:0000256" key="5">
    <source>
        <dbReference type="ARBA" id="ARBA00022839"/>
    </source>
</evidence>
<keyword evidence="8" id="KW-0411">Iron-sulfur</keyword>
<keyword evidence="6 14" id="KW-0460">Magnesium</keyword>
<evidence type="ECO:0000256" key="8">
    <source>
        <dbReference type="ARBA" id="ARBA00023014"/>
    </source>
</evidence>
<dbReference type="GO" id="GO:0003677">
    <property type="term" value="F:DNA binding"/>
    <property type="evidence" value="ECO:0007669"/>
    <property type="project" value="UniProtKB-KW"/>
</dbReference>
<evidence type="ECO:0000256" key="6">
    <source>
        <dbReference type="ARBA" id="ARBA00022842"/>
    </source>
</evidence>
<keyword evidence="2 14" id="KW-0479">Metal-binding</keyword>
<evidence type="ECO:0000256" key="14">
    <source>
        <dbReference type="HAMAP-Rule" id="MF_01470"/>
    </source>
</evidence>
<evidence type="ECO:0000256" key="12">
    <source>
        <dbReference type="ARBA" id="ARBA00033996"/>
    </source>
</evidence>
<dbReference type="InterPro" id="IPR002729">
    <property type="entry name" value="CRISPR-assoc_Cas1"/>
</dbReference>
<comment type="cofactor">
    <cofactor evidence="14">
        <name>Mg(2+)</name>
        <dbReference type="ChEBI" id="CHEBI:18420"/>
    </cofactor>
    <cofactor evidence="14">
        <name>Mn(2+)</name>
        <dbReference type="ChEBI" id="CHEBI:29035"/>
    </cofactor>
</comment>
<keyword evidence="4 14" id="KW-0378">Hydrolase</keyword>
<evidence type="ECO:0000256" key="13">
    <source>
        <dbReference type="ARBA" id="ARBA00038592"/>
    </source>
</evidence>
<dbReference type="AlphaFoldDB" id="A0A0F6IDG5"/>
<keyword evidence="3 14" id="KW-0255">Endonuclease</keyword>
<proteinExistence type="inferred from homology"/>
<reference evidence="16 17" key="1">
    <citation type="submission" date="2013-01" db="EMBL/GenBank/DDBJ databases">
        <authorList>
            <person name="Harkins D.M."/>
            <person name="Durkin A.S."/>
            <person name="Brinkac L.M."/>
            <person name="Haft D.H."/>
            <person name="Selengut J.D."/>
            <person name="Sanka R."/>
            <person name="DePew J."/>
            <person name="Purushe J."/>
            <person name="Peacock S.J."/>
            <person name="Thaipadungpanit J."/>
            <person name="Wuthiekanun V.W."/>
            <person name="Day N.P."/>
            <person name="Vinetz J.M."/>
            <person name="Sutton G.G."/>
            <person name="Nierman W.C."/>
            <person name="Fouts D.E."/>
        </authorList>
    </citation>
    <scope>NUCLEOTIDE SEQUENCE [LARGE SCALE GENOMIC DNA]</scope>
    <source>
        <strain evidence="16 17">FPW1039</strain>
    </source>
</reference>
<name>A0A0F6IDG5_LEPIR</name>
<dbReference type="GO" id="GO:0046872">
    <property type="term" value="F:metal ion binding"/>
    <property type="evidence" value="ECO:0007669"/>
    <property type="project" value="UniProtKB-UniRule"/>
</dbReference>
<comment type="function">
    <text evidence="14">CRISPR (clustered regularly interspaced short palindromic repeat), is an adaptive immune system that provides protection against mobile genetic elements (viruses, transposable elements and conjugative plasmids). CRISPR clusters contain spacers, sequences complementary to antecedent mobile elements, and target invading nucleic acids. CRISPR clusters are transcribed and processed into CRISPR RNA (crRNA). Acts as a dsDNA endonuclease. Involved in the integration of spacer DNA into the CRISPR cassette.</text>
</comment>
<dbReference type="GO" id="GO:0004527">
    <property type="term" value="F:exonuclease activity"/>
    <property type="evidence" value="ECO:0007669"/>
    <property type="project" value="UniProtKB-KW"/>
</dbReference>
<evidence type="ECO:0000256" key="9">
    <source>
        <dbReference type="ARBA" id="ARBA00023118"/>
    </source>
</evidence>
<protein>
    <recommendedName>
        <fullName evidence="14">CRISPR-associated endonuclease Cas1</fullName>
        <ecNumber evidence="14">3.1.-.-</ecNumber>
    </recommendedName>
</protein>
<dbReference type="Pfam" id="PF01867">
    <property type="entry name" value="Cas_Cas1"/>
    <property type="match status" value="1"/>
</dbReference>
<evidence type="ECO:0000256" key="4">
    <source>
        <dbReference type="ARBA" id="ARBA00022801"/>
    </source>
</evidence>
<evidence type="ECO:0000313" key="17">
    <source>
        <dbReference type="Proteomes" id="UP000012164"/>
    </source>
</evidence>
<keyword evidence="5" id="KW-0269">Exonuclease</keyword>
<dbReference type="InterPro" id="IPR042211">
    <property type="entry name" value="CRISPR-assoc_Cas1_N"/>
</dbReference>
<dbReference type="HAMAP" id="MF_01470">
    <property type="entry name" value="Cas1"/>
    <property type="match status" value="1"/>
</dbReference>
<dbReference type="InterPro" id="IPR050646">
    <property type="entry name" value="Cas1"/>
</dbReference>
<keyword evidence="11 14" id="KW-0464">Manganese</keyword>